<comment type="cofactor">
    <cofactor evidence="1">
        <name>FAD</name>
        <dbReference type="ChEBI" id="CHEBI:57692"/>
    </cofactor>
</comment>
<feature type="transmembrane region" description="Helical" evidence="13">
    <location>
        <begin position="41"/>
        <end position="59"/>
    </location>
</feature>
<evidence type="ECO:0000256" key="10">
    <source>
        <dbReference type="ARBA" id="ARBA00023004"/>
    </source>
</evidence>
<evidence type="ECO:0000256" key="9">
    <source>
        <dbReference type="ARBA" id="ARBA00023002"/>
    </source>
</evidence>
<dbReference type="Pfam" id="PF01794">
    <property type="entry name" value="Ferric_reduct"/>
    <property type="match status" value="1"/>
</dbReference>
<feature type="transmembrane region" description="Helical" evidence="13">
    <location>
        <begin position="158"/>
        <end position="177"/>
    </location>
</feature>
<name>A0A011PRS8_9PROT</name>
<dbReference type="GO" id="GO:0051537">
    <property type="term" value="F:2 iron, 2 sulfur cluster binding"/>
    <property type="evidence" value="ECO:0007669"/>
    <property type="project" value="UniProtKB-KW"/>
</dbReference>
<gene>
    <name evidence="15" type="primary">nagAa</name>
    <name evidence="15" type="ORF">AW10_02288</name>
</gene>
<dbReference type="GO" id="GO:0050660">
    <property type="term" value="F:flavin adenine dinucleotide binding"/>
    <property type="evidence" value="ECO:0007669"/>
    <property type="project" value="TreeGrafter"/>
</dbReference>
<dbReference type="PANTHER" id="PTHR47354">
    <property type="entry name" value="NADH OXIDOREDUCTASE HCR"/>
    <property type="match status" value="1"/>
</dbReference>
<evidence type="ECO:0000256" key="12">
    <source>
        <dbReference type="ARBA" id="ARBA00023136"/>
    </source>
</evidence>
<dbReference type="InterPro" id="IPR013130">
    <property type="entry name" value="Fe3_Rdtase_TM_dom"/>
</dbReference>
<evidence type="ECO:0000313" key="15">
    <source>
        <dbReference type="EMBL" id="EXI79555.1"/>
    </source>
</evidence>
<organism evidence="15 16">
    <name type="scientific">Candidatus Accumulibacter appositus</name>
    <dbReference type="NCBI Taxonomy" id="1454003"/>
    <lineage>
        <taxon>Bacteria</taxon>
        <taxon>Pseudomonadati</taxon>
        <taxon>Pseudomonadota</taxon>
        <taxon>Betaproteobacteria</taxon>
        <taxon>Candidatus Accumulibacter</taxon>
    </lineage>
</organism>
<keyword evidence="15" id="KW-0223">Dioxygenase</keyword>
<evidence type="ECO:0000256" key="11">
    <source>
        <dbReference type="ARBA" id="ARBA00023014"/>
    </source>
</evidence>
<dbReference type="Gene3D" id="3.40.50.80">
    <property type="entry name" value="Nucleotide-binding domain of ferredoxin-NADP reductase (FNR) module"/>
    <property type="match status" value="1"/>
</dbReference>
<dbReference type="PANTHER" id="PTHR47354:SF8">
    <property type="entry name" value="1,2-PHENYLACETYL-COA EPOXIDASE, SUBUNIT E"/>
    <property type="match status" value="1"/>
</dbReference>
<dbReference type="Pfam" id="PF08022">
    <property type="entry name" value="FAD_binding_8"/>
    <property type="match status" value="1"/>
</dbReference>
<keyword evidence="3" id="KW-0285">Flavoprotein</keyword>
<dbReference type="GO" id="GO:0004324">
    <property type="term" value="F:ferredoxin-NADP+ reductase activity"/>
    <property type="evidence" value="ECO:0007669"/>
    <property type="project" value="UniProtKB-EC"/>
</dbReference>
<dbReference type="Gene3D" id="2.40.30.10">
    <property type="entry name" value="Translation factors"/>
    <property type="match status" value="1"/>
</dbReference>
<dbReference type="SFLD" id="SFLDG01168">
    <property type="entry name" value="Ferric_reductase_subgroup_(FRE"/>
    <property type="match status" value="1"/>
</dbReference>
<keyword evidence="8 13" id="KW-1133">Transmembrane helix</keyword>
<evidence type="ECO:0000256" key="13">
    <source>
        <dbReference type="SAM" id="Phobius"/>
    </source>
</evidence>
<feature type="transmembrane region" description="Helical" evidence="13">
    <location>
        <begin position="80"/>
        <end position="95"/>
    </location>
</feature>
<dbReference type="STRING" id="1454003.AW10_02288"/>
<dbReference type="SUPFAM" id="SSF52343">
    <property type="entry name" value="Ferredoxin reductase-like, C-terminal NADP-linked domain"/>
    <property type="match status" value="1"/>
</dbReference>
<accession>A0A011PRS8</accession>
<evidence type="ECO:0000256" key="4">
    <source>
        <dbReference type="ARBA" id="ARBA00022692"/>
    </source>
</evidence>
<dbReference type="SUPFAM" id="SSF63380">
    <property type="entry name" value="Riboflavin synthase domain-like"/>
    <property type="match status" value="1"/>
</dbReference>
<keyword evidence="7" id="KW-0274">FAD</keyword>
<dbReference type="InterPro" id="IPR017927">
    <property type="entry name" value="FAD-bd_FR_type"/>
</dbReference>
<proteinExistence type="predicted"/>
<evidence type="ECO:0000256" key="1">
    <source>
        <dbReference type="ARBA" id="ARBA00001974"/>
    </source>
</evidence>
<dbReference type="PATRIC" id="fig|1454003.3.peg.2336"/>
<evidence type="ECO:0000256" key="2">
    <source>
        <dbReference type="ARBA" id="ARBA00004141"/>
    </source>
</evidence>
<evidence type="ECO:0000256" key="6">
    <source>
        <dbReference type="ARBA" id="ARBA00022723"/>
    </source>
</evidence>
<dbReference type="PROSITE" id="PS51384">
    <property type="entry name" value="FAD_FR"/>
    <property type="match status" value="1"/>
</dbReference>
<keyword evidence="12 13" id="KW-0472">Membrane</keyword>
<dbReference type="InterPro" id="IPR013112">
    <property type="entry name" value="FAD-bd_8"/>
</dbReference>
<dbReference type="GO" id="GO:0016020">
    <property type="term" value="C:membrane"/>
    <property type="evidence" value="ECO:0007669"/>
    <property type="project" value="UniProtKB-SubCell"/>
</dbReference>
<dbReference type="InterPro" id="IPR039261">
    <property type="entry name" value="FNR_nucleotide-bd"/>
</dbReference>
<dbReference type="Proteomes" id="UP000021816">
    <property type="component" value="Unassembled WGS sequence"/>
</dbReference>
<sequence>MKTALTLIITLVTLAWGWDVLVAGTPSGGAALWVLRQETLYLSGLLAIALMSVAMYLATRPTWLETPLGGMDRVYRTHKWAAILAGVFAALHWLIEMSSDLLKAIIGREGRVPKESFGGFIEVLRDLAEDLGEWAIYALLAMLAISLWRRFPYRVWRFLHRAMPVLYLMLAFHALLLAPSDYWTQPLALLLAVLIAGGVYGSVLSLSGRIAHSRQVSGSVVALDHPAADVLAVRCRLDAGWPGHRPGQFAFVSFDDGEGQHPFTIASADHGDREISFQIKALGDYTRQLARRLAIGQPVRIEGPYGRFDIARRQRGAQQIWIAGGIGVTPFLAWLEAQQDSPAQAPSADLHYCTRDRDTDCFVPRLEALSEQLPSIRLHVHGARQGQQLSAEELLVGHDSARPAEVWFCGPQGLADQLRERLHKLWQGRLRFHQEAFVMR</sequence>
<comment type="caution">
    <text evidence="15">The sequence shown here is derived from an EMBL/GenBank/DDBJ whole genome shotgun (WGS) entry which is preliminary data.</text>
</comment>
<dbReference type="EC" id="1.18.1.2" evidence="15"/>
<keyword evidence="5" id="KW-0001">2Fe-2S</keyword>
<evidence type="ECO:0000256" key="8">
    <source>
        <dbReference type="ARBA" id="ARBA00022989"/>
    </source>
</evidence>
<feature type="transmembrane region" description="Helical" evidence="13">
    <location>
        <begin position="183"/>
        <end position="206"/>
    </location>
</feature>
<keyword evidence="6" id="KW-0479">Metal-binding</keyword>
<dbReference type="InterPro" id="IPR017938">
    <property type="entry name" value="Riboflavin_synthase-like_b-brl"/>
</dbReference>
<dbReference type="AlphaFoldDB" id="A0A011PRS8"/>
<comment type="subcellular location">
    <subcellularLocation>
        <location evidence="2">Membrane</location>
        <topology evidence="2">Multi-pass membrane protein</topology>
    </subcellularLocation>
</comment>
<reference evidence="15 16" key="1">
    <citation type="submission" date="2014-02" db="EMBL/GenBank/DDBJ databases">
        <title>Expanding our view of genomic diversity in Candidatus Accumulibacter clades.</title>
        <authorList>
            <person name="Skennerton C.T."/>
            <person name="Barr J.J."/>
            <person name="Slater F.R."/>
            <person name="Bond P.L."/>
            <person name="Tyson G.W."/>
        </authorList>
    </citation>
    <scope>NUCLEOTIDE SEQUENCE [LARGE SCALE GENOMIC DNA]</scope>
    <source>
        <strain evidence="16">BA-92</strain>
    </source>
</reference>
<feature type="domain" description="FAD-binding FR-type" evidence="14">
    <location>
        <begin position="213"/>
        <end position="311"/>
    </location>
</feature>
<dbReference type="CDD" id="cd06198">
    <property type="entry name" value="FNR_like_3"/>
    <property type="match status" value="1"/>
</dbReference>
<evidence type="ECO:0000256" key="7">
    <source>
        <dbReference type="ARBA" id="ARBA00022827"/>
    </source>
</evidence>
<keyword evidence="4 13" id="KW-0812">Transmembrane</keyword>
<keyword evidence="9 15" id="KW-0560">Oxidoreductase</keyword>
<dbReference type="EMBL" id="JEMX01000052">
    <property type="protein sequence ID" value="EXI79555.1"/>
    <property type="molecule type" value="Genomic_DNA"/>
</dbReference>
<dbReference type="GO" id="GO:0051213">
    <property type="term" value="F:dioxygenase activity"/>
    <property type="evidence" value="ECO:0007669"/>
    <property type="project" value="UniProtKB-KW"/>
</dbReference>
<evidence type="ECO:0000256" key="3">
    <source>
        <dbReference type="ARBA" id="ARBA00022630"/>
    </source>
</evidence>
<feature type="transmembrane region" description="Helical" evidence="13">
    <location>
        <begin position="134"/>
        <end position="151"/>
    </location>
</feature>
<dbReference type="InterPro" id="IPR050415">
    <property type="entry name" value="MRET"/>
</dbReference>
<evidence type="ECO:0000313" key="16">
    <source>
        <dbReference type="Proteomes" id="UP000021816"/>
    </source>
</evidence>
<evidence type="ECO:0000256" key="5">
    <source>
        <dbReference type="ARBA" id="ARBA00022714"/>
    </source>
</evidence>
<keyword evidence="10" id="KW-0408">Iron</keyword>
<evidence type="ECO:0000259" key="14">
    <source>
        <dbReference type="PROSITE" id="PS51384"/>
    </source>
</evidence>
<protein>
    <submittedName>
        <fullName evidence="15">Naphthalene 1,2-dioxygenase/salicylate 5-hydroxylase systems, ferredoxin--NAD(P)(+) reductase component</fullName>
        <ecNumber evidence="15">1.18.1.2</ecNumber>
    </submittedName>
</protein>
<dbReference type="SFLD" id="SFLDS00052">
    <property type="entry name" value="Ferric_Reductase_Domain"/>
    <property type="match status" value="1"/>
</dbReference>
<dbReference type="GO" id="GO:0046872">
    <property type="term" value="F:metal ion binding"/>
    <property type="evidence" value="ECO:0007669"/>
    <property type="project" value="UniProtKB-KW"/>
</dbReference>
<keyword evidence="11" id="KW-0411">Iron-sulfur</keyword>